<dbReference type="KEGG" id="lby:Lbys_0422"/>
<evidence type="ECO:0000313" key="3">
    <source>
        <dbReference type="Proteomes" id="UP000007435"/>
    </source>
</evidence>
<dbReference type="Proteomes" id="UP000007435">
    <property type="component" value="Chromosome"/>
</dbReference>
<dbReference type="InterPro" id="IPR014922">
    <property type="entry name" value="YdhG-like"/>
</dbReference>
<dbReference type="AlphaFoldDB" id="E4RWM9"/>
<proteinExistence type="predicted"/>
<reference key="1">
    <citation type="submission" date="2010-11" db="EMBL/GenBank/DDBJ databases">
        <title>The complete genome of Leadbetterella byssophila DSM 17132.</title>
        <authorList>
            <consortium name="US DOE Joint Genome Institute (JGI-PGF)"/>
            <person name="Lucas S."/>
            <person name="Copeland A."/>
            <person name="Lapidus A."/>
            <person name="Glavina del Rio T."/>
            <person name="Dalin E."/>
            <person name="Tice H."/>
            <person name="Bruce D."/>
            <person name="Goodwin L."/>
            <person name="Pitluck S."/>
            <person name="Kyrpides N."/>
            <person name="Mavromatis K."/>
            <person name="Ivanova N."/>
            <person name="Teshima H."/>
            <person name="Brettin T."/>
            <person name="Detter J.C."/>
            <person name="Han C."/>
            <person name="Tapia R."/>
            <person name="Land M."/>
            <person name="Hauser L."/>
            <person name="Markowitz V."/>
            <person name="Cheng J.-F."/>
            <person name="Hugenholtz P."/>
            <person name="Woyke T."/>
            <person name="Wu D."/>
            <person name="Tindall B."/>
            <person name="Pomrenke H.G."/>
            <person name="Brambilla E."/>
            <person name="Klenk H.-P."/>
            <person name="Eisen J.A."/>
        </authorList>
    </citation>
    <scope>NUCLEOTIDE SEQUENCE [LARGE SCALE GENOMIC DNA]</scope>
    <source>
        <strain>DSM 17132</strain>
    </source>
</reference>
<dbReference type="InterPro" id="IPR016786">
    <property type="entry name" value="YdeI_bac"/>
</dbReference>
<dbReference type="HOGENOM" id="CLU_116201_0_0_10"/>
<organism evidence="2 3">
    <name type="scientific">Leadbetterella byssophila (strain DSM 17132 / JCM 16389 / KACC 11308 / NBRC 106382 / 4M15)</name>
    <dbReference type="NCBI Taxonomy" id="649349"/>
    <lineage>
        <taxon>Bacteria</taxon>
        <taxon>Pseudomonadati</taxon>
        <taxon>Bacteroidota</taxon>
        <taxon>Cytophagia</taxon>
        <taxon>Cytophagales</taxon>
        <taxon>Leadbetterellaceae</taxon>
        <taxon>Leadbetterella</taxon>
    </lineage>
</organism>
<dbReference type="eggNOG" id="COG4430">
    <property type="taxonomic scope" value="Bacteria"/>
</dbReference>
<dbReference type="Pfam" id="PF13376">
    <property type="entry name" value="OmdA"/>
    <property type="match status" value="1"/>
</dbReference>
<dbReference type="SUPFAM" id="SSF159888">
    <property type="entry name" value="YdhG-like"/>
    <property type="match status" value="1"/>
</dbReference>
<dbReference type="OrthoDB" id="9800461at2"/>
<reference evidence="2 3" key="2">
    <citation type="journal article" date="2011" name="Stand. Genomic Sci.">
        <title>Complete genome sequence of Leadbetterella byssophila type strain (4M15).</title>
        <authorList>
            <person name="Abt B."/>
            <person name="Teshima H."/>
            <person name="Lucas S."/>
            <person name="Lapidus A."/>
            <person name="Del Rio T.G."/>
            <person name="Nolan M."/>
            <person name="Tice H."/>
            <person name="Cheng J.F."/>
            <person name="Pitluck S."/>
            <person name="Liolios K."/>
            <person name="Pagani I."/>
            <person name="Ivanova N."/>
            <person name="Mavromatis K."/>
            <person name="Pati A."/>
            <person name="Tapia R."/>
            <person name="Han C."/>
            <person name="Goodwin L."/>
            <person name="Chen A."/>
            <person name="Palaniappan K."/>
            <person name="Land M."/>
            <person name="Hauser L."/>
            <person name="Chang Y.J."/>
            <person name="Jeffries C.D."/>
            <person name="Rohde M."/>
            <person name="Goker M."/>
            <person name="Tindall B.J."/>
            <person name="Detter J.C."/>
            <person name="Woyke T."/>
            <person name="Bristow J."/>
            <person name="Eisen J.A."/>
            <person name="Markowitz V."/>
            <person name="Hugenholtz P."/>
            <person name="Klenk H.P."/>
            <person name="Kyrpides N.C."/>
        </authorList>
    </citation>
    <scope>NUCLEOTIDE SEQUENCE [LARGE SCALE GENOMIC DNA]</scope>
    <source>
        <strain evidence="3">DSM 17132 / JCM 16389 / KACC 11308 / NBRC 106382 / 4M15</strain>
    </source>
</reference>
<sequence length="234" mass="26804">MKIELNPQVDKYLIDGCMRCKFGGTPQCKVNTWREELETLRQIVLETGLKEEIKWGVPVYTHNGKNVLSVAALKDFATIGLFKGVLLTDSNKILQQQGSLQSDRIVRFTKTTDIIKLEEVLKSYIKEAITIEEQEKKVEFKKNPEPIPEELLQAFEQDPAFKKAFYALTSGRQRGYIIHFSQPKQLQTRIGRIEKYKPQIFDGVGLNDKYSCSQKTSTSNSGLAQWRVKSKIEV</sequence>
<dbReference type="RefSeq" id="WP_013407253.1">
    <property type="nucleotide sequence ID" value="NC_014655.1"/>
</dbReference>
<dbReference type="PIRSF" id="PIRSF021308">
    <property type="entry name" value="UCP021308"/>
    <property type="match status" value="1"/>
</dbReference>
<evidence type="ECO:0000259" key="1">
    <source>
        <dbReference type="Pfam" id="PF08818"/>
    </source>
</evidence>
<gene>
    <name evidence="2" type="ordered locus">Lbys_0422</name>
</gene>
<dbReference type="STRING" id="649349.Lbys_0422"/>
<accession>E4RWM9</accession>
<dbReference type="Gene3D" id="3.90.1150.200">
    <property type="match status" value="1"/>
</dbReference>
<dbReference type="EMBL" id="CP002305">
    <property type="protein sequence ID" value="ADQ16198.1"/>
    <property type="molecule type" value="Genomic_DNA"/>
</dbReference>
<feature type="domain" description="YdhG-like" evidence="1">
    <location>
        <begin position="33"/>
        <end position="129"/>
    </location>
</feature>
<name>E4RWM9_LEAB4</name>
<protein>
    <recommendedName>
        <fullName evidence="1">YdhG-like domain-containing protein</fullName>
    </recommendedName>
</protein>
<keyword evidence="3" id="KW-1185">Reference proteome</keyword>
<dbReference type="Pfam" id="PF08818">
    <property type="entry name" value="DUF1801"/>
    <property type="match status" value="1"/>
</dbReference>
<evidence type="ECO:0000313" key="2">
    <source>
        <dbReference type="EMBL" id="ADQ16198.1"/>
    </source>
</evidence>